<name>A0A1E5NXF1_9ACTN</name>
<protein>
    <submittedName>
        <fullName evidence="1">Uncharacterized protein</fullName>
    </submittedName>
</protein>
<organism evidence="1 2">
    <name type="scientific">Streptomyces subrutilus</name>
    <dbReference type="NCBI Taxonomy" id="36818"/>
    <lineage>
        <taxon>Bacteria</taxon>
        <taxon>Bacillati</taxon>
        <taxon>Actinomycetota</taxon>
        <taxon>Actinomycetes</taxon>
        <taxon>Kitasatosporales</taxon>
        <taxon>Streptomycetaceae</taxon>
        <taxon>Streptomyces</taxon>
    </lineage>
</organism>
<dbReference type="AlphaFoldDB" id="A0A1E5NXF1"/>
<dbReference type="Proteomes" id="UP000095705">
    <property type="component" value="Plasmid pACMP2"/>
</dbReference>
<reference evidence="1 2" key="1">
    <citation type="submission" date="2016-08" db="EMBL/GenBank/DDBJ databases">
        <title>The complete genome of Streptomyces subrutilus 10-1-1.</title>
        <authorList>
            <person name="Chen X."/>
        </authorList>
    </citation>
    <scope>NUCLEOTIDE SEQUENCE [LARGE SCALE GENOMIC DNA]</scope>
    <source>
        <strain evidence="1 2">10-1-1</strain>
        <plasmid evidence="2">pacmp2</plasmid>
    </source>
</reference>
<accession>A0A1E5NXF1</accession>
<keyword evidence="2" id="KW-1185">Reference proteome</keyword>
<geneLocation type="plasmid" evidence="2">
    <name>pacmp2</name>
</geneLocation>
<evidence type="ECO:0000313" key="1">
    <source>
        <dbReference type="EMBL" id="OEJ20905.1"/>
    </source>
</evidence>
<sequence length="190" mass="21067">MDTTSQTPPPYQLGDTDEECRYPVRVDDQHHLGLIFRWHGGWFAIPAGQSEALRVGDGGTGKNTAALYLVSEYNEGRIVPQDPAADAPEASRALIGPVPLLHPRLPVNDRNTEHALVAMAALTAYLWTPKGGYPGSDNPWFMECELCHWRGPRYWSHLRGRNQNPPSPHRHPGGCIGADQVRARIAAYQQ</sequence>
<dbReference type="EMBL" id="MEHK01000006">
    <property type="protein sequence ID" value="OEJ20905.1"/>
    <property type="molecule type" value="Genomic_DNA"/>
</dbReference>
<evidence type="ECO:0000313" key="2">
    <source>
        <dbReference type="Proteomes" id="UP000095705"/>
    </source>
</evidence>
<proteinExistence type="predicted"/>
<keyword evidence="1" id="KW-0614">Plasmid</keyword>
<comment type="caution">
    <text evidence="1">The sequence shown here is derived from an EMBL/GenBank/DDBJ whole genome shotgun (WGS) entry which is preliminary data.</text>
</comment>
<gene>
    <name evidence="1" type="ORF">BGK67_35310</name>
</gene>
<dbReference type="OrthoDB" id="4251809at2"/>
<dbReference type="RefSeq" id="WP_069918054.1">
    <property type="nucleotide sequence ID" value="NZ_CM007204.1"/>
</dbReference>